<dbReference type="Gene3D" id="3.30.2310.20">
    <property type="entry name" value="RelE-like"/>
    <property type="match status" value="1"/>
</dbReference>
<dbReference type="InterPro" id="IPR035093">
    <property type="entry name" value="RelE/ParE_toxin_dom_sf"/>
</dbReference>
<dbReference type="InterPro" id="IPR007712">
    <property type="entry name" value="RelE/ParE_toxin"/>
</dbReference>
<protein>
    <submittedName>
        <fullName evidence="2">Type II toxin-antitoxin system RelE/ParE family toxin</fullName>
    </submittedName>
</protein>
<dbReference type="EMBL" id="QJPH01000459">
    <property type="protein sequence ID" value="PZN73360.1"/>
    <property type="molecule type" value="Genomic_DNA"/>
</dbReference>
<reference evidence="2 3" key="1">
    <citation type="journal article" date="2018" name="Aquat. Microb. Ecol.">
        <title>Gammaproteobacterial methanotrophs dominate.</title>
        <authorList>
            <person name="Rissanen A.J."/>
            <person name="Saarenheimo J."/>
            <person name="Tiirola M."/>
            <person name="Peura S."/>
            <person name="Aalto S.L."/>
            <person name="Karvinen A."/>
            <person name="Nykanen H."/>
        </authorList>
    </citation>
    <scope>NUCLEOTIDE SEQUENCE [LARGE SCALE GENOMIC DNA]</scope>
    <source>
        <strain evidence="2">AMbin10</strain>
    </source>
</reference>
<proteinExistence type="predicted"/>
<dbReference type="Pfam" id="PF05016">
    <property type="entry name" value="ParE_toxin"/>
    <property type="match status" value="1"/>
</dbReference>
<name>A0A2W4SCW3_9GAMM</name>
<accession>A0A2W4SCW3</accession>
<dbReference type="AlphaFoldDB" id="A0A2W4SCW3"/>
<sequence length="91" mass="10803">MFQIYWTEEAEQDLEFVLTYYLENASVQVVESVYARIKEQIENLNNFPERTRQGRVIGTREYVFKKLPYTAFSTSKSYLITCMKGQDIQLT</sequence>
<gene>
    <name evidence="2" type="ORF">DM484_22830</name>
</gene>
<evidence type="ECO:0000313" key="2">
    <source>
        <dbReference type="EMBL" id="PZN73360.1"/>
    </source>
</evidence>
<dbReference type="Proteomes" id="UP000249396">
    <property type="component" value="Unassembled WGS sequence"/>
</dbReference>
<comment type="caution">
    <text evidence="2">The sequence shown here is derived from an EMBL/GenBank/DDBJ whole genome shotgun (WGS) entry which is preliminary data.</text>
</comment>
<evidence type="ECO:0000256" key="1">
    <source>
        <dbReference type="ARBA" id="ARBA00022649"/>
    </source>
</evidence>
<evidence type="ECO:0000313" key="3">
    <source>
        <dbReference type="Proteomes" id="UP000249396"/>
    </source>
</evidence>
<organism evidence="2 3">
    <name type="scientific">Candidatus Methylumidiphilus alinenensis</name>
    <dbReference type="NCBI Taxonomy" id="2202197"/>
    <lineage>
        <taxon>Bacteria</taxon>
        <taxon>Pseudomonadati</taxon>
        <taxon>Pseudomonadota</taxon>
        <taxon>Gammaproteobacteria</taxon>
        <taxon>Methylococcales</taxon>
        <taxon>Candidatus Methylumidiphilus</taxon>
    </lineage>
</organism>
<keyword evidence="1" id="KW-1277">Toxin-antitoxin system</keyword>